<accession>A0A067Z6X0</accession>
<dbReference type="InterPro" id="IPR000866">
    <property type="entry name" value="AhpC/TSA"/>
</dbReference>
<dbReference type="GO" id="GO:0016491">
    <property type="term" value="F:oxidoreductase activity"/>
    <property type="evidence" value="ECO:0007669"/>
    <property type="project" value="InterPro"/>
</dbReference>
<proteinExistence type="predicted"/>
<organism evidence="2 3">
    <name type="scientific">Gluconobacter oxydans DSM 3504</name>
    <dbReference type="NCBI Taxonomy" id="1288313"/>
    <lineage>
        <taxon>Bacteria</taxon>
        <taxon>Pseudomonadati</taxon>
        <taxon>Pseudomonadota</taxon>
        <taxon>Alphaproteobacteria</taxon>
        <taxon>Acetobacterales</taxon>
        <taxon>Acetobacteraceae</taxon>
        <taxon>Gluconobacter</taxon>
    </lineage>
</organism>
<dbReference type="GO" id="GO:0016853">
    <property type="term" value="F:isomerase activity"/>
    <property type="evidence" value="ECO:0007669"/>
    <property type="project" value="UniProtKB-KW"/>
</dbReference>
<sequence length="264" mass="28626">MQGAFAQRRRDRWTGRLPARLPRCAGFLPRRVPEPRCDRPAAMKERISNMTFPLTRRHLLGGAGALLVSGRAIAATAAKEEAGKGLPFEPNSFGRLATPKVLPPLSVQNEQGQDVPLSHWYGNPFILHFWATWCPPCIRELPSVNATAKALDADGPQIVAVAVRGSTIPKVRAFYDSHGIDTLPVLVDPVSGVMMETADQAALVQSIRQVRPADLKELTPDVMSLHGVPRSLILNGKGEVVAESIGNMDWSADAVRHTVRALAG</sequence>
<reference evidence="2 3" key="1">
    <citation type="journal article" date="2015" name="Appl. Microbiol. Biotechnol.">
        <title>The consequence of an additional NADH dehydrogenase paralog on the growth of Gluconobacter oxydans DSM3504.</title>
        <authorList>
            <person name="Kostner D."/>
            <person name="Luchterhand B."/>
            <person name="Junker A."/>
            <person name="Volland S."/>
            <person name="Daniel R."/>
            <person name="Buchs J."/>
            <person name="Liebl W."/>
            <person name="Ehrenreich A."/>
        </authorList>
    </citation>
    <scope>NUCLEOTIDE SEQUENCE [LARGE SCALE GENOMIC DNA]</scope>
    <source>
        <strain evidence="2">DSM 3504</strain>
    </source>
</reference>
<evidence type="ECO:0000259" key="1">
    <source>
        <dbReference type="PROSITE" id="PS51352"/>
    </source>
</evidence>
<gene>
    <name evidence="2" type="ORF">GLS_c20710</name>
</gene>
<dbReference type="Proteomes" id="UP000031656">
    <property type="component" value="Chromosome"/>
</dbReference>
<dbReference type="KEGG" id="goy:GLS_c20710"/>
<dbReference type="InterPro" id="IPR013766">
    <property type="entry name" value="Thioredoxin_domain"/>
</dbReference>
<evidence type="ECO:0000313" key="2">
    <source>
        <dbReference type="EMBL" id="AHK71942.1"/>
    </source>
</evidence>
<keyword evidence="2" id="KW-0413">Isomerase</keyword>
<dbReference type="PROSITE" id="PS51352">
    <property type="entry name" value="THIOREDOXIN_2"/>
    <property type="match status" value="1"/>
</dbReference>
<dbReference type="HOGENOM" id="CLU_042529_11_0_5"/>
<protein>
    <submittedName>
        <fullName evidence="2">Putative thiol-disulfide isomerase</fullName>
    </submittedName>
</protein>
<feature type="domain" description="Thioredoxin" evidence="1">
    <location>
        <begin position="96"/>
        <end position="264"/>
    </location>
</feature>
<dbReference type="InterPro" id="IPR036249">
    <property type="entry name" value="Thioredoxin-like_sf"/>
</dbReference>
<dbReference type="Pfam" id="PF00578">
    <property type="entry name" value="AhpC-TSA"/>
    <property type="match status" value="1"/>
</dbReference>
<dbReference type="InterPro" id="IPR050553">
    <property type="entry name" value="Thioredoxin_ResA/DsbE_sf"/>
</dbReference>
<dbReference type="PANTHER" id="PTHR42852">
    <property type="entry name" value="THIOL:DISULFIDE INTERCHANGE PROTEIN DSBE"/>
    <property type="match status" value="1"/>
</dbReference>
<dbReference type="Gene3D" id="3.40.30.10">
    <property type="entry name" value="Glutaredoxin"/>
    <property type="match status" value="1"/>
</dbReference>
<dbReference type="CDD" id="cd02966">
    <property type="entry name" value="TlpA_like_family"/>
    <property type="match status" value="1"/>
</dbReference>
<dbReference type="PANTHER" id="PTHR42852:SF17">
    <property type="entry name" value="THIOREDOXIN-LIKE PROTEIN HI_1115"/>
    <property type="match status" value="1"/>
</dbReference>
<dbReference type="GO" id="GO:0016209">
    <property type="term" value="F:antioxidant activity"/>
    <property type="evidence" value="ECO:0007669"/>
    <property type="project" value="InterPro"/>
</dbReference>
<name>A0A067Z6X0_GLUOY</name>
<evidence type="ECO:0000313" key="3">
    <source>
        <dbReference type="Proteomes" id="UP000031656"/>
    </source>
</evidence>
<dbReference type="SUPFAM" id="SSF52833">
    <property type="entry name" value="Thioredoxin-like"/>
    <property type="match status" value="1"/>
</dbReference>
<dbReference type="AlphaFoldDB" id="A0A067Z6X0"/>
<dbReference type="EMBL" id="CP004373">
    <property type="protein sequence ID" value="AHK71942.1"/>
    <property type="molecule type" value="Genomic_DNA"/>
</dbReference>